<feature type="domain" description="RNA polymerase sigma factor 70 region 4 type 2" evidence="7">
    <location>
        <begin position="123"/>
        <end position="173"/>
    </location>
</feature>
<evidence type="ECO:0000256" key="4">
    <source>
        <dbReference type="ARBA" id="ARBA00023125"/>
    </source>
</evidence>
<evidence type="ECO:0000256" key="5">
    <source>
        <dbReference type="ARBA" id="ARBA00023163"/>
    </source>
</evidence>
<dbReference type="InterPro" id="IPR036388">
    <property type="entry name" value="WH-like_DNA-bd_sf"/>
</dbReference>
<keyword evidence="4" id="KW-0238">DNA-binding</keyword>
<proteinExistence type="inferred from homology"/>
<evidence type="ECO:0000256" key="2">
    <source>
        <dbReference type="ARBA" id="ARBA00023015"/>
    </source>
</evidence>
<evidence type="ECO:0000313" key="8">
    <source>
        <dbReference type="EMBL" id="GAA1521477.1"/>
    </source>
</evidence>
<dbReference type="InterPro" id="IPR013325">
    <property type="entry name" value="RNA_pol_sigma_r2"/>
</dbReference>
<gene>
    <name evidence="8" type="ORF">GCM10009788_26660</name>
</gene>
<sequence>MTGGDDEAERWRRAREGDADAFVTVYDAHRERVHGHALRLLGDVHDAEDVTAVAFLHLWRRRSDVRLVGGSVLPWLLVTAGHAARNVGRARRRHRRLLARLPRSEPVVSPADLAEAAGFSPGLAAAVSRLSAVDRSLVGLVVLAGLPLEEAAEAVGVTTGAAKTRMYRIRIRLRAELAPDQPIPAREKGAER</sequence>
<evidence type="ECO:0000256" key="1">
    <source>
        <dbReference type="ARBA" id="ARBA00010641"/>
    </source>
</evidence>
<dbReference type="Proteomes" id="UP001500842">
    <property type="component" value="Unassembled WGS sequence"/>
</dbReference>
<dbReference type="EMBL" id="BAAAOR010000023">
    <property type="protein sequence ID" value="GAA1521477.1"/>
    <property type="molecule type" value="Genomic_DNA"/>
</dbReference>
<keyword evidence="2" id="KW-0805">Transcription regulation</keyword>
<dbReference type="Pfam" id="PF08281">
    <property type="entry name" value="Sigma70_r4_2"/>
    <property type="match status" value="1"/>
</dbReference>
<dbReference type="SUPFAM" id="SSF88659">
    <property type="entry name" value="Sigma3 and sigma4 domains of RNA polymerase sigma factors"/>
    <property type="match status" value="1"/>
</dbReference>
<dbReference type="RefSeq" id="WP_141006802.1">
    <property type="nucleotide sequence ID" value="NZ_BAAAOR010000023.1"/>
</dbReference>
<dbReference type="Gene3D" id="1.10.1740.10">
    <property type="match status" value="1"/>
</dbReference>
<evidence type="ECO:0000313" key="9">
    <source>
        <dbReference type="Proteomes" id="UP001500842"/>
    </source>
</evidence>
<accession>A0ABN2ANH5</accession>
<evidence type="ECO:0000259" key="7">
    <source>
        <dbReference type="Pfam" id="PF08281"/>
    </source>
</evidence>
<dbReference type="NCBIfam" id="TIGR02937">
    <property type="entry name" value="sigma70-ECF"/>
    <property type="match status" value="1"/>
</dbReference>
<dbReference type="Pfam" id="PF04542">
    <property type="entry name" value="Sigma70_r2"/>
    <property type="match status" value="1"/>
</dbReference>
<organism evidence="8 9">
    <name type="scientific">Nocardioides humi</name>
    <dbReference type="NCBI Taxonomy" id="449461"/>
    <lineage>
        <taxon>Bacteria</taxon>
        <taxon>Bacillati</taxon>
        <taxon>Actinomycetota</taxon>
        <taxon>Actinomycetes</taxon>
        <taxon>Propionibacteriales</taxon>
        <taxon>Nocardioidaceae</taxon>
        <taxon>Nocardioides</taxon>
    </lineage>
</organism>
<dbReference type="InterPro" id="IPR013249">
    <property type="entry name" value="RNA_pol_sigma70_r4_t2"/>
</dbReference>
<evidence type="ECO:0000256" key="3">
    <source>
        <dbReference type="ARBA" id="ARBA00023082"/>
    </source>
</evidence>
<keyword evidence="5" id="KW-0804">Transcription</keyword>
<dbReference type="PANTHER" id="PTHR43133:SF8">
    <property type="entry name" value="RNA POLYMERASE SIGMA FACTOR HI_1459-RELATED"/>
    <property type="match status" value="1"/>
</dbReference>
<keyword evidence="9" id="KW-1185">Reference proteome</keyword>
<dbReference type="Gene3D" id="1.10.10.10">
    <property type="entry name" value="Winged helix-like DNA-binding domain superfamily/Winged helix DNA-binding domain"/>
    <property type="match status" value="1"/>
</dbReference>
<keyword evidence="3" id="KW-0731">Sigma factor</keyword>
<dbReference type="InterPro" id="IPR039425">
    <property type="entry name" value="RNA_pol_sigma-70-like"/>
</dbReference>
<comment type="similarity">
    <text evidence="1">Belongs to the sigma-70 factor family. ECF subfamily.</text>
</comment>
<dbReference type="SUPFAM" id="SSF88946">
    <property type="entry name" value="Sigma2 domain of RNA polymerase sigma factors"/>
    <property type="match status" value="1"/>
</dbReference>
<dbReference type="InterPro" id="IPR013324">
    <property type="entry name" value="RNA_pol_sigma_r3/r4-like"/>
</dbReference>
<comment type="caution">
    <text evidence="8">The sequence shown here is derived from an EMBL/GenBank/DDBJ whole genome shotgun (WGS) entry which is preliminary data.</text>
</comment>
<name>A0ABN2ANH5_9ACTN</name>
<protein>
    <submittedName>
        <fullName evidence="8">Sigma-70 family RNA polymerase sigma factor</fullName>
    </submittedName>
</protein>
<dbReference type="PANTHER" id="PTHR43133">
    <property type="entry name" value="RNA POLYMERASE ECF-TYPE SIGMA FACTO"/>
    <property type="match status" value="1"/>
</dbReference>
<dbReference type="InterPro" id="IPR007627">
    <property type="entry name" value="RNA_pol_sigma70_r2"/>
</dbReference>
<feature type="domain" description="RNA polymerase sigma-70 region 2" evidence="6">
    <location>
        <begin position="26"/>
        <end position="93"/>
    </location>
</feature>
<reference evidence="8 9" key="1">
    <citation type="journal article" date="2019" name="Int. J. Syst. Evol. Microbiol.">
        <title>The Global Catalogue of Microorganisms (GCM) 10K type strain sequencing project: providing services to taxonomists for standard genome sequencing and annotation.</title>
        <authorList>
            <consortium name="The Broad Institute Genomics Platform"/>
            <consortium name="The Broad Institute Genome Sequencing Center for Infectious Disease"/>
            <person name="Wu L."/>
            <person name="Ma J."/>
        </authorList>
    </citation>
    <scope>NUCLEOTIDE SEQUENCE [LARGE SCALE GENOMIC DNA]</scope>
    <source>
        <strain evidence="8 9">JCM 14942</strain>
    </source>
</reference>
<evidence type="ECO:0000259" key="6">
    <source>
        <dbReference type="Pfam" id="PF04542"/>
    </source>
</evidence>
<dbReference type="InterPro" id="IPR014284">
    <property type="entry name" value="RNA_pol_sigma-70_dom"/>
</dbReference>